<comment type="caution">
    <text evidence="1">The sequence shown here is derived from an EMBL/GenBank/DDBJ whole genome shotgun (WGS) entry which is preliminary data.</text>
</comment>
<sequence>MNFLPISSEKASMSLAISGLSRAVEYSFDIIRVDASRLGRLRHPGVVHVIQALDDDKNQRINYISLNDISHEAAMVLFKIILDMRYHLTKVYIDTLGDPKSIKLSSLPDSRLLTLYRFSHMSIILLGGVEVLWNEGGYTINGRVKIPVKYMEK</sequence>
<name>A0AAU9P211_9ASTR</name>
<dbReference type="Proteomes" id="UP001157418">
    <property type="component" value="Unassembled WGS sequence"/>
</dbReference>
<evidence type="ECO:0000313" key="1">
    <source>
        <dbReference type="EMBL" id="CAH1443700.1"/>
    </source>
</evidence>
<reference evidence="1 2" key="1">
    <citation type="submission" date="2022-01" db="EMBL/GenBank/DDBJ databases">
        <authorList>
            <person name="Xiong W."/>
            <person name="Schranz E."/>
        </authorList>
    </citation>
    <scope>NUCLEOTIDE SEQUENCE [LARGE SCALE GENOMIC DNA]</scope>
</reference>
<organism evidence="1 2">
    <name type="scientific">Lactuca virosa</name>
    <dbReference type="NCBI Taxonomy" id="75947"/>
    <lineage>
        <taxon>Eukaryota</taxon>
        <taxon>Viridiplantae</taxon>
        <taxon>Streptophyta</taxon>
        <taxon>Embryophyta</taxon>
        <taxon>Tracheophyta</taxon>
        <taxon>Spermatophyta</taxon>
        <taxon>Magnoliopsida</taxon>
        <taxon>eudicotyledons</taxon>
        <taxon>Gunneridae</taxon>
        <taxon>Pentapetalae</taxon>
        <taxon>asterids</taxon>
        <taxon>campanulids</taxon>
        <taxon>Asterales</taxon>
        <taxon>Asteraceae</taxon>
        <taxon>Cichorioideae</taxon>
        <taxon>Cichorieae</taxon>
        <taxon>Lactucinae</taxon>
        <taxon>Lactuca</taxon>
    </lineage>
</organism>
<proteinExistence type="predicted"/>
<keyword evidence="2" id="KW-1185">Reference proteome</keyword>
<gene>
    <name evidence="1" type="ORF">LVIROSA_LOCUS29597</name>
</gene>
<evidence type="ECO:0008006" key="3">
    <source>
        <dbReference type="Google" id="ProtNLM"/>
    </source>
</evidence>
<protein>
    <recommendedName>
        <fullName evidence="3">Protein kinase domain-containing protein</fullName>
    </recommendedName>
</protein>
<accession>A0AAU9P211</accession>
<dbReference type="EMBL" id="CAKMRJ010005523">
    <property type="protein sequence ID" value="CAH1443700.1"/>
    <property type="molecule type" value="Genomic_DNA"/>
</dbReference>
<evidence type="ECO:0000313" key="2">
    <source>
        <dbReference type="Proteomes" id="UP001157418"/>
    </source>
</evidence>
<dbReference type="AlphaFoldDB" id="A0AAU9P211"/>